<name>I5B4W4_9BACT</name>
<feature type="repeat" description="TPR" evidence="1">
    <location>
        <begin position="239"/>
        <end position="272"/>
    </location>
</feature>
<keyword evidence="3" id="KW-1185">Reference proteome</keyword>
<evidence type="ECO:0000313" key="2">
    <source>
        <dbReference type="EMBL" id="EIM64527.1"/>
    </source>
</evidence>
<dbReference type="eggNOG" id="COG0457">
    <property type="taxonomic scope" value="Bacteria"/>
</dbReference>
<accession>I5B4W4</accession>
<dbReference type="STRING" id="879212.DespoDRAFT_02691"/>
<protein>
    <submittedName>
        <fullName evidence="2">Uncharacterized protein</fullName>
    </submittedName>
</protein>
<dbReference type="EMBL" id="CM001488">
    <property type="protein sequence ID" value="EIM64527.1"/>
    <property type="molecule type" value="Genomic_DNA"/>
</dbReference>
<reference evidence="2 3" key="2">
    <citation type="submission" date="2012-02" db="EMBL/GenBank/DDBJ databases">
        <title>Improved High-Quality Draft sequence of Desulfobacter postgatei 2ac9.</title>
        <authorList>
            <consortium name="US DOE Joint Genome Institute"/>
            <person name="Lucas S."/>
            <person name="Han J."/>
            <person name="Lapidus A."/>
            <person name="Cheng J.-F."/>
            <person name="Goodwin L."/>
            <person name="Pitluck S."/>
            <person name="Peters L."/>
            <person name="Ovchinnikova G."/>
            <person name="Held B."/>
            <person name="Detter J.C."/>
            <person name="Han C."/>
            <person name="Tapia R."/>
            <person name="Land M."/>
            <person name="Hauser L."/>
            <person name="Kyrpides N."/>
            <person name="Ivanova N."/>
            <person name="Pagani I."/>
            <person name="Orellana R."/>
            <person name="Lovley D."/>
            <person name="Woyke T."/>
        </authorList>
    </citation>
    <scope>NUCLEOTIDE SEQUENCE [LARGE SCALE GENOMIC DNA]</scope>
    <source>
        <strain evidence="2 3">2ac9</strain>
    </source>
</reference>
<dbReference type="HOGENOM" id="CLU_705205_0_0_7"/>
<gene>
    <name evidence="2" type="ORF">DespoDRAFT_02691</name>
</gene>
<dbReference type="RefSeq" id="WP_004074078.1">
    <property type="nucleotide sequence ID" value="NZ_CM001488.1"/>
</dbReference>
<sequence length="359" mass="41643">MSLKKYKEIASKYCVEDLPGALLPGTPISNVLKHLEAEEKVISNIAQNYLIRKGLLALLHYTKNELAFDEFSKVAKQEQFERCRLSEIKALQRQSTQKKQDEIRKQKNEVLQARLRKISKARAKGSRLRQKYELDYFIEKSDYPKLMSILRRIEKGVRLPEVDIIWLNSEGEEYFTQELREGFHRIEADFHAKIFRSKNDPWAAVNASSHYRKCKESENAESLLSMVDVLNLKNAQLQSAIYTTYGGVKRDLGKWSEALSLGEEAHKLTPKDFWPCTLLGAVNMETGNFSAGQLWYEKAVERGYREDSVDNELRAIFMRAETSQKKALRVHLLGIDPKRYSWVNRQSNKNKKFITNQST</sequence>
<keyword evidence="1" id="KW-0802">TPR repeat</keyword>
<dbReference type="AlphaFoldDB" id="I5B4W4"/>
<evidence type="ECO:0000313" key="3">
    <source>
        <dbReference type="Proteomes" id="UP000005778"/>
    </source>
</evidence>
<dbReference type="Proteomes" id="UP000005778">
    <property type="component" value="Chromosome"/>
</dbReference>
<evidence type="ECO:0000256" key="1">
    <source>
        <dbReference type="PROSITE-ProRule" id="PRU00339"/>
    </source>
</evidence>
<dbReference type="SUPFAM" id="SSF48452">
    <property type="entry name" value="TPR-like"/>
    <property type="match status" value="1"/>
</dbReference>
<dbReference type="OrthoDB" id="516502at2"/>
<proteinExistence type="predicted"/>
<organism evidence="2 3">
    <name type="scientific">Desulfobacter postgatei 2ac9</name>
    <dbReference type="NCBI Taxonomy" id="879212"/>
    <lineage>
        <taxon>Bacteria</taxon>
        <taxon>Pseudomonadati</taxon>
        <taxon>Thermodesulfobacteriota</taxon>
        <taxon>Desulfobacteria</taxon>
        <taxon>Desulfobacterales</taxon>
        <taxon>Desulfobacteraceae</taxon>
        <taxon>Desulfobacter</taxon>
    </lineage>
</organism>
<dbReference type="InterPro" id="IPR019734">
    <property type="entry name" value="TPR_rpt"/>
</dbReference>
<reference evidence="2 3" key="1">
    <citation type="submission" date="2011-09" db="EMBL/GenBank/DDBJ databases">
        <authorList>
            <consortium name="US DOE Joint Genome Institute (JGI-PGF)"/>
            <person name="Lucas S."/>
            <person name="Han J."/>
            <person name="Lapidus A."/>
            <person name="Cheng J.-F."/>
            <person name="Goodwin L."/>
            <person name="Pitluck S."/>
            <person name="Peters L."/>
            <person name="Land M.L."/>
            <person name="Hauser L."/>
            <person name="Orellana R."/>
            <person name="Lovley D."/>
            <person name="Woyke T.J."/>
        </authorList>
    </citation>
    <scope>NUCLEOTIDE SEQUENCE [LARGE SCALE GENOMIC DNA]</scope>
    <source>
        <strain evidence="2 3">2ac9</strain>
    </source>
</reference>
<dbReference type="PROSITE" id="PS50005">
    <property type="entry name" value="TPR"/>
    <property type="match status" value="1"/>
</dbReference>
<dbReference type="Gene3D" id="1.25.40.10">
    <property type="entry name" value="Tetratricopeptide repeat domain"/>
    <property type="match status" value="1"/>
</dbReference>
<dbReference type="InterPro" id="IPR011990">
    <property type="entry name" value="TPR-like_helical_dom_sf"/>
</dbReference>